<dbReference type="GO" id="GO:0019901">
    <property type="term" value="F:protein kinase binding"/>
    <property type="evidence" value="ECO:0007669"/>
    <property type="project" value="InterPro"/>
</dbReference>
<comment type="similarity">
    <text evidence="2">Belongs to the CDC37 family.</text>
</comment>
<keyword evidence="3" id="KW-0963">Cytoplasm</keyword>
<dbReference type="GO" id="GO:0051082">
    <property type="term" value="F:unfolded protein binding"/>
    <property type="evidence" value="ECO:0007669"/>
    <property type="project" value="TreeGrafter"/>
</dbReference>
<dbReference type="GO" id="GO:0050821">
    <property type="term" value="P:protein stabilization"/>
    <property type="evidence" value="ECO:0007669"/>
    <property type="project" value="TreeGrafter"/>
</dbReference>
<organism evidence="10 11">
    <name type="scientific">Allomyces macrogynus (strain ATCC 38327)</name>
    <name type="common">Allomyces javanicus var. macrogynus</name>
    <dbReference type="NCBI Taxonomy" id="578462"/>
    <lineage>
        <taxon>Eukaryota</taxon>
        <taxon>Fungi</taxon>
        <taxon>Fungi incertae sedis</taxon>
        <taxon>Blastocladiomycota</taxon>
        <taxon>Blastocladiomycetes</taxon>
        <taxon>Blastocladiales</taxon>
        <taxon>Blastocladiaceae</taxon>
        <taxon>Allomyces</taxon>
    </lineage>
</organism>
<protein>
    <recommendedName>
        <fullName evidence="5">Hsp90 chaperone protein kinase-targeting subunit</fullName>
    </recommendedName>
</protein>
<dbReference type="AlphaFoldDB" id="A0A0L0RZ35"/>
<evidence type="ECO:0000256" key="5">
    <source>
        <dbReference type="ARBA" id="ARBA00031396"/>
    </source>
</evidence>
<dbReference type="GO" id="GO:0031072">
    <property type="term" value="F:heat shock protein binding"/>
    <property type="evidence" value="ECO:0007669"/>
    <property type="project" value="TreeGrafter"/>
</dbReference>
<evidence type="ECO:0000259" key="8">
    <source>
        <dbReference type="SMART" id="SM01070"/>
    </source>
</evidence>
<dbReference type="InterPro" id="IPR013855">
    <property type="entry name" value="Cdc37_N_dom"/>
</dbReference>
<reference evidence="10 11" key="1">
    <citation type="submission" date="2009-11" db="EMBL/GenBank/DDBJ databases">
        <title>Annotation of Allomyces macrogynus ATCC 38327.</title>
        <authorList>
            <consortium name="The Broad Institute Genome Sequencing Platform"/>
            <person name="Russ C."/>
            <person name="Cuomo C."/>
            <person name="Burger G."/>
            <person name="Gray M.W."/>
            <person name="Holland P.W.H."/>
            <person name="King N."/>
            <person name="Lang F.B.F."/>
            <person name="Roger A.J."/>
            <person name="Ruiz-Trillo I."/>
            <person name="Young S.K."/>
            <person name="Zeng Q."/>
            <person name="Gargeya S."/>
            <person name="Fitzgerald M."/>
            <person name="Haas B."/>
            <person name="Abouelleil A."/>
            <person name="Alvarado L."/>
            <person name="Arachchi H.M."/>
            <person name="Berlin A."/>
            <person name="Chapman S.B."/>
            <person name="Gearin G."/>
            <person name="Goldberg J."/>
            <person name="Griggs A."/>
            <person name="Gujja S."/>
            <person name="Hansen M."/>
            <person name="Heiman D."/>
            <person name="Howarth C."/>
            <person name="Larimer J."/>
            <person name="Lui A."/>
            <person name="MacDonald P.J.P."/>
            <person name="McCowen C."/>
            <person name="Montmayeur A."/>
            <person name="Murphy C."/>
            <person name="Neiman D."/>
            <person name="Pearson M."/>
            <person name="Priest M."/>
            <person name="Roberts A."/>
            <person name="Saif S."/>
            <person name="Shea T."/>
            <person name="Sisk P."/>
            <person name="Stolte C."/>
            <person name="Sykes S."/>
            <person name="Wortman J."/>
            <person name="Nusbaum C."/>
            <person name="Birren B."/>
        </authorList>
    </citation>
    <scope>NUCLEOTIDE SEQUENCE [LARGE SCALE GENOMIC DNA]</scope>
    <source>
        <strain evidence="10 11">ATCC 38327</strain>
    </source>
</reference>
<evidence type="ECO:0000259" key="9">
    <source>
        <dbReference type="SMART" id="SM01071"/>
    </source>
</evidence>
<feature type="domain" description="Cdc37 Hsp90 binding" evidence="8">
    <location>
        <begin position="163"/>
        <end position="336"/>
    </location>
</feature>
<reference evidence="11" key="2">
    <citation type="submission" date="2009-11" db="EMBL/GenBank/DDBJ databases">
        <title>The Genome Sequence of Allomyces macrogynus strain ATCC 38327.</title>
        <authorList>
            <consortium name="The Broad Institute Genome Sequencing Platform"/>
            <person name="Russ C."/>
            <person name="Cuomo C."/>
            <person name="Shea T."/>
            <person name="Young S.K."/>
            <person name="Zeng Q."/>
            <person name="Koehrsen M."/>
            <person name="Haas B."/>
            <person name="Borodovsky M."/>
            <person name="Guigo R."/>
            <person name="Alvarado L."/>
            <person name="Berlin A."/>
            <person name="Borenstein D."/>
            <person name="Chen Z."/>
            <person name="Engels R."/>
            <person name="Freedman E."/>
            <person name="Gellesch M."/>
            <person name="Goldberg J."/>
            <person name="Griggs A."/>
            <person name="Gujja S."/>
            <person name="Heiman D."/>
            <person name="Hepburn T."/>
            <person name="Howarth C."/>
            <person name="Jen D."/>
            <person name="Larson L."/>
            <person name="Lewis B."/>
            <person name="Mehta T."/>
            <person name="Park D."/>
            <person name="Pearson M."/>
            <person name="Roberts A."/>
            <person name="Saif S."/>
            <person name="Shenoy N."/>
            <person name="Sisk P."/>
            <person name="Stolte C."/>
            <person name="Sykes S."/>
            <person name="Walk T."/>
            <person name="White J."/>
            <person name="Yandava C."/>
            <person name="Burger G."/>
            <person name="Gray M.W."/>
            <person name="Holland P.W.H."/>
            <person name="King N."/>
            <person name="Lang F.B.F."/>
            <person name="Roger A.J."/>
            <person name="Ruiz-Trillo I."/>
            <person name="Lander E."/>
            <person name="Nusbaum C."/>
        </authorList>
    </citation>
    <scope>NUCLEOTIDE SEQUENCE [LARGE SCALE GENOMIC DNA]</scope>
    <source>
        <strain evidence="11">ATCC 38327</strain>
    </source>
</reference>
<dbReference type="GO" id="GO:0006457">
    <property type="term" value="P:protein folding"/>
    <property type="evidence" value="ECO:0007669"/>
    <property type="project" value="TreeGrafter"/>
</dbReference>
<comment type="subcellular location">
    <subcellularLocation>
        <location evidence="1">Cytoplasm</location>
    </subcellularLocation>
</comment>
<evidence type="ECO:0000256" key="1">
    <source>
        <dbReference type="ARBA" id="ARBA00004496"/>
    </source>
</evidence>
<dbReference type="Pfam" id="PF03234">
    <property type="entry name" value="CDC37_N"/>
    <property type="match status" value="1"/>
</dbReference>
<gene>
    <name evidence="10" type="ORF">AMAG_01296</name>
</gene>
<dbReference type="eggNOG" id="KOG2260">
    <property type="taxonomic scope" value="Eukaryota"/>
</dbReference>
<keyword evidence="11" id="KW-1185">Reference proteome</keyword>
<evidence type="ECO:0000256" key="6">
    <source>
        <dbReference type="SAM" id="MobiDB-lite"/>
    </source>
</evidence>
<dbReference type="InterPro" id="IPR013874">
    <property type="entry name" value="Cdc37_Hsp90-bd"/>
</dbReference>
<proteinExistence type="inferred from homology"/>
<dbReference type="SMART" id="SM01071">
    <property type="entry name" value="CDC37_N"/>
    <property type="match status" value="1"/>
</dbReference>
<dbReference type="SMART" id="SM01070">
    <property type="entry name" value="CDC37_M"/>
    <property type="match status" value="1"/>
</dbReference>
<dbReference type="SMART" id="SM01069">
    <property type="entry name" value="CDC37_C"/>
    <property type="match status" value="1"/>
</dbReference>
<dbReference type="Pfam" id="PF08565">
    <property type="entry name" value="CDC37_M"/>
    <property type="match status" value="1"/>
</dbReference>
<dbReference type="GO" id="GO:0051087">
    <property type="term" value="F:protein-folding chaperone binding"/>
    <property type="evidence" value="ECO:0007669"/>
    <property type="project" value="TreeGrafter"/>
</dbReference>
<accession>A0A0L0RZ35</accession>
<evidence type="ECO:0000256" key="2">
    <source>
        <dbReference type="ARBA" id="ARBA00006222"/>
    </source>
</evidence>
<dbReference type="GO" id="GO:0005737">
    <property type="term" value="C:cytoplasm"/>
    <property type="evidence" value="ECO:0007669"/>
    <property type="project" value="UniProtKB-SubCell"/>
</dbReference>
<feature type="domain" description="Cdc37 C-terminal" evidence="7">
    <location>
        <begin position="398"/>
        <end position="483"/>
    </location>
</feature>
<feature type="region of interest" description="Disordered" evidence="6">
    <location>
        <begin position="150"/>
        <end position="184"/>
    </location>
</feature>
<feature type="domain" description="Cdc37 N-terminal" evidence="9">
    <location>
        <begin position="3"/>
        <end position="149"/>
    </location>
</feature>
<sequence>MSRIDYSRWDNIELSDDEDIEGHPNVDHKSLVRWRQEQIRKERAERRHAIEQYKKQLPWLQTYLDLLHHFPTTDQAIIDKTNKHLSAFHGLPAELLFTTVPPVPPAFDALRQRVTKHREVIRAELAKLQADESRKLASDTICKPGFDKTVVAKPSTSSSTPSSSSSATKAPAPVSAAAAPSKTETVEVLNPKGVQLGKERHAKEAVNVARNDEDQYIKSDEALYFANLAATNYEALNEYLREHRHLISKDVSDEILASAFQYAMNGRFAKADHYVHQATVLQFCANLGPDGAPMFFARIKDPNHRAAQMFHDDVERTVAHIHNRSKVLQAKAAGKVTGISLDPVGKKMDVFRTLPNDLQQALLTENLEKVHGVLGARKDGADLLKQCRAVGLIQDQAVGEVSDDERLELIRQLPAEFRDALANDDFDKVNELLESYEGPEAERVIDLCKRAGIFEDGGEEEFETAEEAQAGVEAMAAAAAAGAESSAAAAMKTE</sequence>
<dbReference type="Proteomes" id="UP000054350">
    <property type="component" value="Unassembled WGS sequence"/>
</dbReference>
<evidence type="ECO:0000313" key="11">
    <source>
        <dbReference type="Proteomes" id="UP000054350"/>
    </source>
</evidence>
<dbReference type="OrthoDB" id="440202at2759"/>
<evidence type="ECO:0000313" key="10">
    <source>
        <dbReference type="EMBL" id="KNE55400.1"/>
    </source>
</evidence>
<dbReference type="Pfam" id="PF08564">
    <property type="entry name" value="CDC37_C"/>
    <property type="match status" value="2"/>
</dbReference>
<dbReference type="InterPro" id="IPR038189">
    <property type="entry name" value="Cdc37_Hsp90-bd_sf"/>
</dbReference>
<name>A0A0L0RZ35_ALLM3</name>
<dbReference type="STRING" id="578462.A0A0L0RZ35"/>
<dbReference type="Gene3D" id="1.20.58.610">
    <property type="entry name" value="Cdc37, Hsp90 binding domain"/>
    <property type="match status" value="1"/>
</dbReference>
<dbReference type="VEuPathDB" id="FungiDB:AMAG_01296"/>
<evidence type="ECO:0000256" key="4">
    <source>
        <dbReference type="ARBA" id="ARBA00023186"/>
    </source>
</evidence>
<dbReference type="InterPro" id="IPR013873">
    <property type="entry name" value="Cdc37_C"/>
</dbReference>
<dbReference type="EMBL" id="GG745329">
    <property type="protein sequence ID" value="KNE55400.1"/>
    <property type="molecule type" value="Genomic_DNA"/>
</dbReference>
<dbReference type="SUPFAM" id="SSF101391">
    <property type="entry name" value="Hsp90 co-chaperone CDC37"/>
    <property type="match status" value="2"/>
</dbReference>
<feature type="compositionally biased region" description="Low complexity" evidence="6">
    <location>
        <begin position="150"/>
        <end position="183"/>
    </location>
</feature>
<evidence type="ECO:0000259" key="7">
    <source>
        <dbReference type="SMART" id="SM01069"/>
    </source>
</evidence>
<dbReference type="InterPro" id="IPR004918">
    <property type="entry name" value="Cdc37"/>
</dbReference>
<dbReference type="PANTHER" id="PTHR12800:SF4">
    <property type="entry name" value="HSP90 CO-CHAPERONE CDC37"/>
    <property type="match status" value="1"/>
</dbReference>
<dbReference type="PANTHER" id="PTHR12800">
    <property type="entry name" value="CDC37-RELATED"/>
    <property type="match status" value="1"/>
</dbReference>
<keyword evidence="4" id="KW-0143">Chaperone</keyword>
<evidence type="ECO:0000256" key="3">
    <source>
        <dbReference type="ARBA" id="ARBA00022490"/>
    </source>
</evidence>
<dbReference type="OMA" id="MQLMASD"/>